<dbReference type="RefSeq" id="WP_170067708.1">
    <property type="nucleotide sequence ID" value="NZ_PTJC01000006.1"/>
</dbReference>
<dbReference type="SUPFAM" id="SSF51735">
    <property type="entry name" value="NAD(P)-binding Rossmann-fold domains"/>
    <property type="match status" value="1"/>
</dbReference>
<accession>A0A2S6I3X1</accession>
<gene>
    <name evidence="4" type="ORF">CLV84_2800</name>
</gene>
<dbReference type="GO" id="GO:0016491">
    <property type="term" value="F:oxidoreductase activity"/>
    <property type="evidence" value="ECO:0007669"/>
    <property type="project" value="UniProtKB-KW"/>
</dbReference>
<dbReference type="Pfam" id="PF02826">
    <property type="entry name" value="2-Hacid_dh_C"/>
    <property type="match status" value="1"/>
</dbReference>
<dbReference type="InterPro" id="IPR006140">
    <property type="entry name" value="D-isomer_DH_NAD-bd"/>
</dbReference>
<dbReference type="InterPro" id="IPR036291">
    <property type="entry name" value="NAD(P)-bd_dom_sf"/>
</dbReference>
<keyword evidence="2" id="KW-0520">NAD</keyword>
<keyword evidence="5" id="KW-1185">Reference proteome</keyword>
<reference evidence="4 5" key="1">
    <citation type="submission" date="2018-02" db="EMBL/GenBank/DDBJ databases">
        <title>Genomic Encyclopedia of Archaeal and Bacterial Type Strains, Phase II (KMG-II): from individual species to whole genera.</title>
        <authorList>
            <person name="Goeker M."/>
        </authorList>
    </citation>
    <scope>NUCLEOTIDE SEQUENCE [LARGE SCALE GENOMIC DNA]</scope>
    <source>
        <strain evidence="4 5">DSM 29526</strain>
    </source>
</reference>
<dbReference type="CDD" id="cd05300">
    <property type="entry name" value="2-Hacid_dh_1"/>
    <property type="match status" value="1"/>
</dbReference>
<dbReference type="EMBL" id="PTJC01000006">
    <property type="protein sequence ID" value="PPK85888.1"/>
    <property type="molecule type" value="Genomic_DNA"/>
</dbReference>
<evidence type="ECO:0000259" key="3">
    <source>
        <dbReference type="Pfam" id="PF02826"/>
    </source>
</evidence>
<dbReference type="PANTHER" id="PTHR43333:SF1">
    <property type="entry name" value="D-ISOMER SPECIFIC 2-HYDROXYACID DEHYDROGENASE NAD-BINDING DOMAIN-CONTAINING PROTEIN"/>
    <property type="match status" value="1"/>
</dbReference>
<dbReference type="GO" id="GO:0051287">
    <property type="term" value="F:NAD binding"/>
    <property type="evidence" value="ECO:0007669"/>
    <property type="project" value="InterPro"/>
</dbReference>
<evidence type="ECO:0000313" key="4">
    <source>
        <dbReference type="EMBL" id="PPK85888.1"/>
    </source>
</evidence>
<proteinExistence type="predicted"/>
<evidence type="ECO:0000256" key="2">
    <source>
        <dbReference type="ARBA" id="ARBA00023027"/>
    </source>
</evidence>
<evidence type="ECO:0000256" key="1">
    <source>
        <dbReference type="ARBA" id="ARBA00023002"/>
    </source>
</evidence>
<organism evidence="4 5">
    <name type="scientific">Neolewinella xylanilytica</name>
    <dbReference type="NCBI Taxonomy" id="1514080"/>
    <lineage>
        <taxon>Bacteria</taxon>
        <taxon>Pseudomonadati</taxon>
        <taxon>Bacteroidota</taxon>
        <taxon>Saprospiria</taxon>
        <taxon>Saprospirales</taxon>
        <taxon>Lewinellaceae</taxon>
        <taxon>Neolewinella</taxon>
    </lineage>
</organism>
<feature type="domain" description="D-isomer specific 2-hydroxyacid dehydrogenase NAD-binding" evidence="3">
    <location>
        <begin position="103"/>
        <end position="274"/>
    </location>
</feature>
<dbReference type="Proteomes" id="UP000237662">
    <property type="component" value="Unassembled WGS sequence"/>
</dbReference>
<evidence type="ECO:0000313" key="5">
    <source>
        <dbReference type="Proteomes" id="UP000237662"/>
    </source>
</evidence>
<dbReference type="PANTHER" id="PTHR43333">
    <property type="entry name" value="2-HACID_DH_C DOMAIN-CONTAINING PROTEIN"/>
    <property type="match status" value="1"/>
</dbReference>
<dbReference type="Gene3D" id="3.40.50.720">
    <property type="entry name" value="NAD(P)-binding Rossmann-like Domain"/>
    <property type="match status" value="2"/>
</dbReference>
<name>A0A2S6I3X1_9BACT</name>
<protein>
    <submittedName>
        <fullName evidence="4">Phosphoglycerate dehydrogenase-like enzyme</fullName>
    </submittedName>
</protein>
<keyword evidence="1" id="KW-0560">Oxidoreductase</keyword>
<dbReference type="AlphaFoldDB" id="A0A2S6I3X1"/>
<comment type="caution">
    <text evidence="4">The sequence shown here is derived from an EMBL/GenBank/DDBJ whole genome shotgun (WGS) entry which is preliminary data.</text>
</comment>
<sequence length="311" mass="34578">MIYVHFHLSREEANYLSDRIGQRSVAFAAGESEDEQQRMCRDAEIILGNPPVAWLRDVGDLRWMQLSSAGFRPYTALADEKVSFQITNCAGLFGTPVAETALAGILALLRRIPTFVRDQEQRHWRGAAIRPELGTLSGKRVIVLGSGSIGGRFRQLLDGFDCRVATMGNHNVADFHTLRELDARLPEADVVMAALPDTEATRDMFDAPRLSLLSSTCIFANVGRGNLVDEQALLARLVDGTLGGAVLDVTRNEPLGQNDPLWKAPRTVLTQHSAGGAQDERRRIIDRFLHNLARYDRGRQLDYSVDLHRGY</sequence>